<sequence>MSPSTTSADRAEAIDAVAWYLTRRDQTPAAERADPEIEAAEIVQALMVRGWRRTEARPALPWQPDPTGRPADPADVHRHAAQARAALTQTTTSTEEDS</sequence>
<dbReference type="RefSeq" id="WP_254418890.1">
    <property type="nucleotide sequence ID" value="NZ_BAAAJB010000129.1"/>
</dbReference>
<accession>A0ABY5D869</accession>
<evidence type="ECO:0000313" key="3">
    <source>
        <dbReference type="Proteomes" id="UP001055940"/>
    </source>
</evidence>
<gene>
    <name evidence="2" type="ORF">NE857_31465</name>
</gene>
<dbReference type="EMBL" id="CP099837">
    <property type="protein sequence ID" value="USY19698.1"/>
    <property type="molecule type" value="Genomic_DNA"/>
</dbReference>
<protein>
    <submittedName>
        <fullName evidence="2">Uncharacterized protein</fullName>
    </submittedName>
</protein>
<feature type="compositionally biased region" description="Low complexity" evidence="1">
    <location>
        <begin position="82"/>
        <end position="98"/>
    </location>
</feature>
<reference evidence="2" key="1">
    <citation type="submission" date="2022-06" db="EMBL/GenBank/DDBJ databases">
        <authorList>
            <person name="Ping M."/>
        </authorList>
    </citation>
    <scope>NUCLEOTIDE SEQUENCE</scope>
    <source>
        <strain evidence="2">JCM11759T</strain>
    </source>
</reference>
<keyword evidence="3" id="KW-1185">Reference proteome</keyword>
<feature type="region of interest" description="Disordered" evidence="1">
    <location>
        <begin position="55"/>
        <end position="98"/>
    </location>
</feature>
<dbReference type="Proteomes" id="UP001055940">
    <property type="component" value="Chromosome"/>
</dbReference>
<name>A0ABY5D869_9ACTN</name>
<organism evidence="2 3">
    <name type="scientific">Nocardiopsis exhalans</name>
    <dbReference type="NCBI Taxonomy" id="163604"/>
    <lineage>
        <taxon>Bacteria</taxon>
        <taxon>Bacillati</taxon>
        <taxon>Actinomycetota</taxon>
        <taxon>Actinomycetes</taxon>
        <taxon>Streptosporangiales</taxon>
        <taxon>Nocardiopsidaceae</taxon>
        <taxon>Nocardiopsis</taxon>
    </lineage>
</organism>
<evidence type="ECO:0000256" key="1">
    <source>
        <dbReference type="SAM" id="MobiDB-lite"/>
    </source>
</evidence>
<evidence type="ECO:0000313" key="2">
    <source>
        <dbReference type="EMBL" id="USY19698.1"/>
    </source>
</evidence>
<proteinExistence type="predicted"/>